<keyword evidence="1" id="KW-1133">Transmembrane helix</keyword>
<reference evidence="2 3" key="1">
    <citation type="submission" date="2016-11" db="EMBL/GenBank/DDBJ databases">
        <authorList>
            <person name="Jaros S."/>
            <person name="Januszkiewicz K."/>
            <person name="Wedrychowicz H."/>
        </authorList>
    </citation>
    <scope>NUCLEOTIDE SEQUENCE [LARGE SCALE GENOMIC DNA]</scope>
    <source>
        <strain evidence="2 3">DSM 14916</strain>
    </source>
</reference>
<dbReference type="RefSeq" id="WP_175562742.1">
    <property type="nucleotide sequence ID" value="NZ_FQZF01000060.1"/>
</dbReference>
<dbReference type="EMBL" id="FQZF01000060">
    <property type="protein sequence ID" value="SHK47676.1"/>
    <property type="molecule type" value="Genomic_DNA"/>
</dbReference>
<keyword evidence="3" id="KW-1185">Reference proteome</keyword>
<sequence>MSSCGTVRVAQFASGLLMWVLIATGEITALVDWMLEHDLSIRIRMC</sequence>
<keyword evidence="1" id="KW-0472">Membrane</keyword>
<evidence type="ECO:0000313" key="3">
    <source>
        <dbReference type="Proteomes" id="UP000184387"/>
    </source>
</evidence>
<keyword evidence="1" id="KW-0812">Transmembrane</keyword>
<evidence type="ECO:0000256" key="1">
    <source>
        <dbReference type="SAM" id="Phobius"/>
    </source>
</evidence>
<accession>A0A1M6SSN8</accession>
<dbReference type="Proteomes" id="UP000184387">
    <property type="component" value="Unassembled WGS sequence"/>
</dbReference>
<protein>
    <submittedName>
        <fullName evidence="2">Uncharacterized protein</fullName>
    </submittedName>
</protein>
<name>A0A1M6SSN8_9PROT</name>
<dbReference type="STRING" id="198092.SAMN02745194_04999"/>
<evidence type="ECO:0000313" key="2">
    <source>
        <dbReference type="EMBL" id="SHK47676.1"/>
    </source>
</evidence>
<feature type="transmembrane region" description="Helical" evidence="1">
    <location>
        <begin position="12"/>
        <end position="35"/>
    </location>
</feature>
<proteinExistence type="predicted"/>
<organism evidence="2 3">
    <name type="scientific">Muricoccus roseus</name>
    <dbReference type="NCBI Taxonomy" id="198092"/>
    <lineage>
        <taxon>Bacteria</taxon>
        <taxon>Pseudomonadati</taxon>
        <taxon>Pseudomonadota</taxon>
        <taxon>Alphaproteobacteria</taxon>
        <taxon>Acetobacterales</taxon>
        <taxon>Roseomonadaceae</taxon>
        <taxon>Muricoccus</taxon>
    </lineage>
</organism>
<dbReference type="AlphaFoldDB" id="A0A1M6SSN8"/>
<gene>
    <name evidence="2" type="ORF">SAMN02745194_04999</name>
</gene>